<dbReference type="AlphaFoldDB" id="A0A6J7RGU3"/>
<reference evidence="1" key="1">
    <citation type="submission" date="2020-05" db="EMBL/GenBank/DDBJ databases">
        <authorList>
            <person name="Chiriac C."/>
            <person name="Salcher M."/>
            <person name="Ghai R."/>
            <person name="Kavagutti S V."/>
        </authorList>
    </citation>
    <scope>NUCLEOTIDE SEQUENCE</scope>
</reference>
<protein>
    <submittedName>
        <fullName evidence="1">Unannotated protein</fullName>
    </submittedName>
</protein>
<accession>A0A6J7RGU3</accession>
<sequence>MLASCTNGVHVELTHELTTYVVMSLPFARGAVHVRSTFLSPGVPATAVGRPGTIRGMLMSDSDDHAP</sequence>
<name>A0A6J7RGU3_9ZZZZ</name>
<proteinExistence type="predicted"/>
<evidence type="ECO:0000313" key="1">
    <source>
        <dbReference type="EMBL" id="CAB5027999.1"/>
    </source>
</evidence>
<dbReference type="EMBL" id="CAFBPN010000092">
    <property type="protein sequence ID" value="CAB5027999.1"/>
    <property type="molecule type" value="Genomic_DNA"/>
</dbReference>
<gene>
    <name evidence="1" type="ORF">UFOPK4098_01293</name>
</gene>
<organism evidence="1">
    <name type="scientific">freshwater metagenome</name>
    <dbReference type="NCBI Taxonomy" id="449393"/>
    <lineage>
        <taxon>unclassified sequences</taxon>
        <taxon>metagenomes</taxon>
        <taxon>ecological metagenomes</taxon>
    </lineage>
</organism>